<evidence type="ECO:0000256" key="1">
    <source>
        <dbReference type="ARBA" id="ARBA00006638"/>
    </source>
</evidence>
<gene>
    <name evidence="4" type="ORF">CLV60_1165</name>
</gene>
<sequence>MSILEDLSAPFDPSLVSWRVGSTTKSKDKGMALAYIDARDVMKRLDKVLGPENWKDRYEYYGNTAICYLSIRIDGEWIEKADGAGDTAVEAEKGRISDAFKRAAVKWGVGRYLYDIDSVWVNLEQRGNSYAIPKAEYDRLQKCLPGSKIDPGPPEPEPITAERMAFIIKEINSAKDAATVRKLNAAAQVECEKANDAAAWQEILKTAKERINQLQPPQENTIDPTN</sequence>
<name>A0A2P8FP00_9BACT</name>
<dbReference type="EMBL" id="PYAS01000016">
    <property type="protein sequence ID" value="PSL23450.1"/>
    <property type="molecule type" value="Genomic_DNA"/>
</dbReference>
<accession>A0A2P8FP00</accession>
<dbReference type="GO" id="GO:0006281">
    <property type="term" value="P:DNA repair"/>
    <property type="evidence" value="ECO:0007669"/>
    <property type="project" value="UniProtKB-KW"/>
</dbReference>
<keyword evidence="5" id="KW-1185">Reference proteome</keyword>
<reference evidence="4 5" key="1">
    <citation type="submission" date="2018-03" db="EMBL/GenBank/DDBJ databases">
        <title>Genomic Encyclopedia of Archaeal and Bacterial Type Strains, Phase II (KMG-II): from individual species to whole genera.</title>
        <authorList>
            <person name="Goeker M."/>
        </authorList>
    </citation>
    <scope>NUCLEOTIDE SEQUENCE [LARGE SCALE GENOMIC DNA]</scope>
    <source>
        <strain evidence="4 5">DSM 29057</strain>
    </source>
</reference>
<dbReference type="Proteomes" id="UP000241964">
    <property type="component" value="Unassembled WGS sequence"/>
</dbReference>
<evidence type="ECO:0000313" key="4">
    <source>
        <dbReference type="EMBL" id="PSL23450.1"/>
    </source>
</evidence>
<dbReference type="RefSeq" id="WP_106598577.1">
    <property type="nucleotide sequence ID" value="NZ_PYAS01000016.1"/>
</dbReference>
<comment type="similarity">
    <text evidence="1">Belongs to the RAD52 family.</text>
</comment>
<proteinExistence type="inferred from homology"/>
<evidence type="ECO:0000256" key="2">
    <source>
        <dbReference type="ARBA" id="ARBA00022763"/>
    </source>
</evidence>
<protein>
    <submittedName>
        <fullName evidence="4">Rad52/22 family double-strand break repair protein</fullName>
    </submittedName>
</protein>
<dbReference type="InterPro" id="IPR041247">
    <property type="entry name" value="Rad52_fam"/>
</dbReference>
<keyword evidence="2" id="KW-0227">DNA damage</keyword>
<comment type="caution">
    <text evidence="4">The sequence shown here is derived from an EMBL/GenBank/DDBJ whole genome shotgun (WGS) entry which is preliminary data.</text>
</comment>
<dbReference type="OrthoDB" id="9805874at2"/>
<evidence type="ECO:0000256" key="3">
    <source>
        <dbReference type="ARBA" id="ARBA00023204"/>
    </source>
</evidence>
<dbReference type="Pfam" id="PF04098">
    <property type="entry name" value="Rad52_Rad22"/>
    <property type="match status" value="1"/>
</dbReference>
<keyword evidence="3" id="KW-0234">DNA repair</keyword>
<organism evidence="4 5">
    <name type="scientific">Dyadobacter jiangsuensis</name>
    <dbReference type="NCBI Taxonomy" id="1591085"/>
    <lineage>
        <taxon>Bacteria</taxon>
        <taxon>Pseudomonadati</taxon>
        <taxon>Bacteroidota</taxon>
        <taxon>Cytophagia</taxon>
        <taxon>Cytophagales</taxon>
        <taxon>Spirosomataceae</taxon>
        <taxon>Dyadobacter</taxon>
    </lineage>
</organism>
<evidence type="ECO:0000313" key="5">
    <source>
        <dbReference type="Proteomes" id="UP000241964"/>
    </source>
</evidence>
<dbReference type="AlphaFoldDB" id="A0A2P8FP00"/>